<evidence type="ECO:0000313" key="2">
    <source>
        <dbReference type="EMBL" id="RHK01605.1"/>
    </source>
</evidence>
<keyword evidence="1" id="KW-0812">Transmembrane</keyword>
<dbReference type="Proteomes" id="UP000286288">
    <property type="component" value="Unassembled WGS sequence"/>
</dbReference>
<keyword evidence="1" id="KW-1133">Transmembrane helix</keyword>
<dbReference type="EMBL" id="QRMZ01000060">
    <property type="protein sequence ID" value="RHK01605.1"/>
    <property type="molecule type" value="Genomic_DNA"/>
</dbReference>
<evidence type="ECO:0000313" key="3">
    <source>
        <dbReference type="Proteomes" id="UP000286288"/>
    </source>
</evidence>
<keyword evidence="1" id="KW-0472">Membrane</keyword>
<sequence length="390" mass="43624">MIYSKYILKVGFKNKLNLIPLLIPIAIMIFLMIMNTQAIKSTGYVPLLKDGIGIMEGALQRQEGILKDEPNLSEQDEKEIAEANTALGENIQLTKQSITLAEEGRWTDSLAIQLKLMEENELHDIENGNIPDNENFAQHTFMKYSAYKQLSKLNAEPQYDGLEMKGTNYVFRMMDSIFPIIFLLCLIALISNVVNSSIIGRIDIEKLFPENPVKFHLKKIAILTLFGLLFYLFFIGAAFVLSSVLNGVGTLQYPINIYDTGFDQTKPLIDIVTRAGILQLLSLLFVISCVYLISILAKSGLTTLFVSTIAILGTIILTGQIAPIAKYLHILPTTYVNSIRVVTNQLAFENKNSLINFGNGMLVLLISNLLIISIILVIKVRSRSREMLLN</sequence>
<comment type="caution">
    <text evidence="2">The sequence shown here is derived from an EMBL/GenBank/DDBJ whole genome shotgun (WGS) entry which is preliminary data.</text>
</comment>
<gene>
    <name evidence="2" type="ORF">DW084_18380</name>
</gene>
<organism evidence="2 3">
    <name type="scientific">Enterococcus casseliflavus</name>
    <name type="common">Enterococcus flavescens</name>
    <dbReference type="NCBI Taxonomy" id="37734"/>
    <lineage>
        <taxon>Bacteria</taxon>
        <taxon>Bacillati</taxon>
        <taxon>Bacillota</taxon>
        <taxon>Bacilli</taxon>
        <taxon>Lactobacillales</taxon>
        <taxon>Enterococcaceae</taxon>
        <taxon>Enterococcus</taxon>
    </lineage>
</organism>
<feature type="transmembrane region" description="Helical" evidence="1">
    <location>
        <begin position="177"/>
        <end position="199"/>
    </location>
</feature>
<dbReference type="AlphaFoldDB" id="A0A415EJ58"/>
<feature type="transmembrane region" description="Helical" evidence="1">
    <location>
        <begin position="277"/>
        <end position="297"/>
    </location>
</feature>
<feature type="transmembrane region" description="Helical" evidence="1">
    <location>
        <begin position="220"/>
        <end position="241"/>
    </location>
</feature>
<evidence type="ECO:0008006" key="4">
    <source>
        <dbReference type="Google" id="ProtNLM"/>
    </source>
</evidence>
<accession>A0A415EJ58</accession>
<reference evidence="2 3" key="1">
    <citation type="submission" date="2018-08" db="EMBL/GenBank/DDBJ databases">
        <title>A genome reference for cultivated species of the human gut microbiota.</title>
        <authorList>
            <person name="Zou Y."/>
            <person name="Xue W."/>
            <person name="Luo G."/>
        </authorList>
    </citation>
    <scope>NUCLEOTIDE SEQUENCE [LARGE SCALE GENOMIC DNA]</scope>
    <source>
        <strain evidence="2 3">AF48-16</strain>
    </source>
</reference>
<name>A0A415EJ58_ENTCA</name>
<feature type="transmembrane region" description="Helical" evidence="1">
    <location>
        <begin position="21"/>
        <end position="39"/>
    </location>
</feature>
<proteinExistence type="predicted"/>
<feature type="transmembrane region" description="Helical" evidence="1">
    <location>
        <begin position="357"/>
        <end position="378"/>
    </location>
</feature>
<feature type="transmembrane region" description="Helical" evidence="1">
    <location>
        <begin position="304"/>
        <end position="325"/>
    </location>
</feature>
<evidence type="ECO:0000256" key="1">
    <source>
        <dbReference type="SAM" id="Phobius"/>
    </source>
</evidence>
<protein>
    <recommendedName>
        <fullName evidence="4">ABC transporter permease</fullName>
    </recommendedName>
</protein>